<keyword evidence="1" id="KW-0812">Transmembrane</keyword>
<comment type="caution">
    <text evidence="2">The sequence shown here is derived from an EMBL/GenBank/DDBJ whole genome shotgun (WGS) entry which is preliminary data.</text>
</comment>
<sequence length="76" mass="8034">MSESEHSSSPVEKSNGNVAEVDADQYAHGLGLAALVASLMLGMFLISLDQTIVGTAIPKITDEFHDLNKVAWYGAA</sequence>
<evidence type="ECO:0000313" key="3">
    <source>
        <dbReference type="Proteomes" id="UP001274830"/>
    </source>
</evidence>
<proteinExistence type="predicted"/>
<evidence type="ECO:0000256" key="1">
    <source>
        <dbReference type="SAM" id="Phobius"/>
    </source>
</evidence>
<dbReference type="Proteomes" id="UP001274830">
    <property type="component" value="Unassembled WGS sequence"/>
</dbReference>
<reference evidence="2" key="1">
    <citation type="submission" date="2023-07" db="EMBL/GenBank/DDBJ databases">
        <title>Black Yeasts Isolated from many extreme environments.</title>
        <authorList>
            <person name="Coleine C."/>
            <person name="Stajich J.E."/>
            <person name="Selbmann L."/>
        </authorList>
    </citation>
    <scope>NUCLEOTIDE SEQUENCE</scope>
    <source>
        <strain evidence="2">CCFEE 5485</strain>
    </source>
</reference>
<evidence type="ECO:0000313" key="2">
    <source>
        <dbReference type="EMBL" id="KAK3675409.1"/>
    </source>
</evidence>
<keyword evidence="1" id="KW-0472">Membrane</keyword>
<accession>A0AAE1C2F4</accession>
<organism evidence="2 3">
    <name type="scientific">Recurvomyces mirabilis</name>
    <dbReference type="NCBI Taxonomy" id="574656"/>
    <lineage>
        <taxon>Eukaryota</taxon>
        <taxon>Fungi</taxon>
        <taxon>Dikarya</taxon>
        <taxon>Ascomycota</taxon>
        <taxon>Pezizomycotina</taxon>
        <taxon>Dothideomycetes</taxon>
        <taxon>Dothideomycetidae</taxon>
        <taxon>Mycosphaerellales</taxon>
        <taxon>Teratosphaeriaceae</taxon>
        <taxon>Recurvomyces</taxon>
    </lineage>
</organism>
<evidence type="ECO:0008006" key="4">
    <source>
        <dbReference type="Google" id="ProtNLM"/>
    </source>
</evidence>
<dbReference type="AlphaFoldDB" id="A0AAE1C2F4"/>
<feature type="transmembrane region" description="Helical" evidence="1">
    <location>
        <begin position="26"/>
        <end position="46"/>
    </location>
</feature>
<gene>
    <name evidence="2" type="ORF">LTR78_004919</name>
</gene>
<keyword evidence="3" id="KW-1185">Reference proteome</keyword>
<protein>
    <recommendedName>
        <fullName evidence="4">MFS transporter</fullName>
    </recommendedName>
</protein>
<keyword evidence="1" id="KW-1133">Transmembrane helix</keyword>
<dbReference type="EMBL" id="JAUTXT010000015">
    <property type="protein sequence ID" value="KAK3675409.1"/>
    <property type="molecule type" value="Genomic_DNA"/>
</dbReference>
<name>A0AAE1C2F4_9PEZI</name>